<dbReference type="Proteomes" id="UP000188388">
    <property type="component" value="Unassembled WGS sequence"/>
</dbReference>
<name>A0A1R3V6T7_9HYPH</name>
<evidence type="ECO:0000313" key="2">
    <source>
        <dbReference type="Proteomes" id="UP000188388"/>
    </source>
</evidence>
<dbReference type="EMBL" id="FTPD01000015">
    <property type="protein sequence ID" value="SIT55550.1"/>
    <property type="molecule type" value="Genomic_DNA"/>
</dbReference>
<organism evidence="1 2">
    <name type="scientific">Mesorhizobium prunaredense</name>
    <dbReference type="NCBI Taxonomy" id="1631249"/>
    <lineage>
        <taxon>Bacteria</taxon>
        <taxon>Pseudomonadati</taxon>
        <taxon>Pseudomonadota</taxon>
        <taxon>Alphaproteobacteria</taxon>
        <taxon>Hyphomicrobiales</taxon>
        <taxon>Phyllobacteriaceae</taxon>
        <taxon>Mesorhizobium</taxon>
    </lineage>
</organism>
<dbReference type="AlphaFoldDB" id="A0A1R3V6T7"/>
<protein>
    <submittedName>
        <fullName evidence="1">Uncharacterized protein</fullName>
    </submittedName>
</protein>
<evidence type="ECO:0000313" key="1">
    <source>
        <dbReference type="EMBL" id="SIT55550.1"/>
    </source>
</evidence>
<accession>A0A1R3V6T7</accession>
<reference evidence="2" key="1">
    <citation type="submission" date="2017-01" db="EMBL/GenBank/DDBJ databases">
        <authorList>
            <person name="Brunel B."/>
        </authorList>
    </citation>
    <scope>NUCLEOTIDE SEQUENCE [LARGE SCALE GENOMIC DNA]</scope>
</reference>
<keyword evidence="2" id="KW-1185">Reference proteome</keyword>
<sequence length="77" mass="8471">MLWDATTLSADKKYPLPQRASLEPLSSLVPRAGNATAIECRRDLPQELNSARLNAAGRKLTQDKIVLGELLSQWPAN</sequence>
<dbReference type="STRING" id="1631249.BQ8794_220114"/>
<gene>
    <name evidence="1" type="ORF">BQ8794_220114</name>
</gene>
<proteinExistence type="predicted"/>